<dbReference type="KEGG" id="chih:GWR21_03235"/>
<dbReference type="PROSITE" id="PS51123">
    <property type="entry name" value="OMPA_2"/>
    <property type="match status" value="1"/>
</dbReference>
<sequence>MKGILLILSIPILVCSSFFARAQGPGLSGFNYQALARSSDQGDPLKLQAIQVRFSILSGSVTGNPVYIEKHNALTNSQGLFSVIVGQGNVEMGSFAAIQWSAANQFLKVELDKNGNNDFVPVGVVPFMAVPYALYAVNGGSNNGGGNGGTNVNIVWLGTLANPPANPSAGQAYYNSADKKSYIYDANNLPQIMAQDGTDGTPGPALSWLGSFSAEPTPTGPNQAYYNITDKKAYIYDGTTWQIFSESGTDGTNGVGTGVSWLGALAAAPADPALNQAYYNTVDKKSYIYDSTNTWQILAQDGKDGVIGSNGQDGTSISWLGALAAAPASPTLNQAYYNSTDKKSYIYDSTGVWQLLAQDGADGKDGTVGVNGVSINWKGALAAAPAEPALNMAYYNTADRKSYIYDSTGTWQILAQDGTGWNLSNLEFRADGSIGLTTTADADTVKSVHRAWLIRGNTDTNPALDFLGTNDDNPLIIKAGGTGTQYERMRVFPDKPQIIVNGTDDAGTSLGKGVFTVFSGDHSTGIVNDQPIYTNAIIGYANSGTGAGVAGYNASNGYGVKGFTQVGSGVYGSGTTRFNEGVRGYNSSTSGGLGVIGMTNSPYKATNSFRSGGVLGMSTHATGVGVVGTGNNIDYQTITNAPEIGAGVMGMGTRVGTIGFGTTVNVGIGVMGVGNNQTTVLPTHGGAGVVGIAGGIGATQYPGVGVLGFAKGDATDVERWGGIFEFGRTASSVHVYTYLAGSNSTGIYGVISNGTKSTVVKDKTGENRLLFCTEAPEVLFQDFGTGELVNGVAHINLEELLTQSIRVDAKHPMKVFIQLEGECNGVFVTNKSAKGFDVKELQGGKSSVPFTWQIVASRADEVLPDGTVLSYSDRRFPVGPGPLAATDVLPTPDSAAATTAKPALKAAELKKSEKEVVNKAFSNLQFSSAKAEIAASSLPSLDKMAALLQAHPEWQLLLSGHTDNEGTEAFNQTLSEKRSEAVRQYLVTKGVYAERITTKGYGQTKPLVANDSRDGKGKNRRVEMEIFTEEKP</sequence>
<evidence type="ECO:0000313" key="8">
    <source>
        <dbReference type="EMBL" id="QHS58645.1"/>
    </source>
</evidence>
<evidence type="ECO:0000313" key="9">
    <source>
        <dbReference type="Proteomes" id="UP000476411"/>
    </source>
</evidence>
<proteinExistence type="predicted"/>
<dbReference type="GO" id="GO:0009279">
    <property type="term" value="C:cell outer membrane"/>
    <property type="evidence" value="ECO:0007669"/>
    <property type="project" value="UniProtKB-SubCell"/>
</dbReference>
<keyword evidence="6" id="KW-0732">Signal</keyword>
<protein>
    <submittedName>
        <fullName evidence="8">OmpA family protein</fullName>
    </submittedName>
</protein>
<evidence type="ECO:0000256" key="1">
    <source>
        <dbReference type="ARBA" id="ARBA00004442"/>
    </source>
</evidence>
<comment type="subcellular location">
    <subcellularLocation>
        <location evidence="1">Cell outer membrane</location>
    </subcellularLocation>
</comment>
<dbReference type="PANTHER" id="PTHR30329">
    <property type="entry name" value="STATOR ELEMENT OF FLAGELLAR MOTOR COMPLEX"/>
    <property type="match status" value="1"/>
</dbReference>
<feature type="region of interest" description="Disordered" evidence="5">
    <location>
        <begin position="1004"/>
        <end position="1032"/>
    </location>
</feature>
<gene>
    <name evidence="8" type="ORF">GWR21_03235</name>
</gene>
<dbReference type="Gene3D" id="3.30.1330.60">
    <property type="entry name" value="OmpA-like domain"/>
    <property type="match status" value="1"/>
</dbReference>
<dbReference type="InterPro" id="IPR006664">
    <property type="entry name" value="OMP_bac"/>
</dbReference>
<accession>A0A6B9ZC06</accession>
<evidence type="ECO:0000256" key="6">
    <source>
        <dbReference type="SAM" id="SignalP"/>
    </source>
</evidence>
<dbReference type="AlphaFoldDB" id="A0A6B9ZC06"/>
<keyword evidence="9" id="KW-1185">Reference proteome</keyword>
<dbReference type="PANTHER" id="PTHR30329:SF21">
    <property type="entry name" value="LIPOPROTEIN YIAD-RELATED"/>
    <property type="match status" value="1"/>
</dbReference>
<dbReference type="Pfam" id="PF00691">
    <property type="entry name" value="OmpA"/>
    <property type="match status" value="1"/>
</dbReference>
<feature type="domain" description="OmpA-like" evidence="7">
    <location>
        <begin position="913"/>
        <end position="1030"/>
    </location>
</feature>
<evidence type="ECO:0000259" key="7">
    <source>
        <dbReference type="PROSITE" id="PS51123"/>
    </source>
</evidence>
<feature type="compositionally biased region" description="Basic and acidic residues" evidence="5">
    <location>
        <begin position="1011"/>
        <end position="1032"/>
    </location>
</feature>
<evidence type="ECO:0000256" key="3">
    <source>
        <dbReference type="ARBA" id="ARBA00023237"/>
    </source>
</evidence>
<dbReference type="InterPro" id="IPR036737">
    <property type="entry name" value="OmpA-like_sf"/>
</dbReference>
<dbReference type="Proteomes" id="UP000476411">
    <property type="component" value="Chromosome"/>
</dbReference>
<feature type="signal peptide" evidence="6">
    <location>
        <begin position="1"/>
        <end position="22"/>
    </location>
</feature>
<organism evidence="8 9">
    <name type="scientific">Chitinophaga agri</name>
    <dbReference type="NCBI Taxonomy" id="2703787"/>
    <lineage>
        <taxon>Bacteria</taxon>
        <taxon>Pseudomonadati</taxon>
        <taxon>Bacteroidota</taxon>
        <taxon>Chitinophagia</taxon>
        <taxon>Chitinophagales</taxon>
        <taxon>Chitinophagaceae</taxon>
        <taxon>Chitinophaga</taxon>
    </lineage>
</organism>
<evidence type="ECO:0000256" key="2">
    <source>
        <dbReference type="ARBA" id="ARBA00023136"/>
    </source>
</evidence>
<name>A0A6B9ZC06_9BACT</name>
<keyword evidence="3" id="KW-0998">Cell outer membrane</keyword>
<evidence type="ECO:0000256" key="4">
    <source>
        <dbReference type="PROSITE-ProRule" id="PRU00473"/>
    </source>
</evidence>
<dbReference type="PRINTS" id="PR01023">
    <property type="entry name" value="NAFLGMOTY"/>
</dbReference>
<dbReference type="SUPFAM" id="SSF103088">
    <property type="entry name" value="OmpA-like"/>
    <property type="match status" value="1"/>
</dbReference>
<dbReference type="RefSeq" id="WP_162330348.1">
    <property type="nucleotide sequence ID" value="NZ_CP048113.1"/>
</dbReference>
<dbReference type="InterPro" id="IPR050330">
    <property type="entry name" value="Bact_OuterMem_StrucFunc"/>
</dbReference>
<dbReference type="InterPro" id="IPR006665">
    <property type="entry name" value="OmpA-like"/>
</dbReference>
<feature type="chain" id="PRO_5025419177" evidence="6">
    <location>
        <begin position="23"/>
        <end position="1032"/>
    </location>
</feature>
<dbReference type="PRINTS" id="PR01021">
    <property type="entry name" value="OMPADOMAIN"/>
</dbReference>
<keyword evidence="2 4" id="KW-0472">Membrane</keyword>
<reference evidence="8 9" key="1">
    <citation type="submission" date="2020-01" db="EMBL/GenBank/DDBJ databases">
        <title>Complete genome sequence of Chitinophaga sp. H33E-04 isolated from quinoa roots.</title>
        <authorList>
            <person name="Weon H.-Y."/>
            <person name="Lee S.A."/>
        </authorList>
    </citation>
    <scope>NUCLEOTIDE SEQUENCE [LARGE SCALE GENOMIC DNA]</scope>
    <source>
        <strain evidence="8 9">H33E-04</strain>
    </source>
</reference>
<dbReference type="CDD" id="cd07185">
    <property type="entry name" value="OmpA_C-like"/>
    <property type="match status" value="1"/>
</dbReference>
<dbReference type="EMBL" id="CP048113">
    <property type="protein sequence ID" value="QHS58645.1"/>
    <property type="molecule type" value="Genomic_DNA"/>
</dbReference>
<evidence type="ECO:0000256" key="5">
    <source>
        <dbReference type="SAM" id="MobiDB-lite"/>
    </source>
</evidence>